<dbReference type="Pfam" id="PF05206">
    <property type="entry name" value="TRM13"/>
    <property type="match status" value="1"/>
</dbReference>
<dbReference type="EC" id="2.1.1.225" evidence="12"/>
<protein>
    <recommendedName>
        <fullName evidence="12">tRNA:m(4)X modification enzyme TRM13</fullName>
        <ecNumber evidence="12">2.1.1.225</ecNumber>
    </recommendedName>
</protein>
<gene>
    <name evidence="16" type="primary">TRMT13</name>
</gene>
<keyword evidence="3 12" id="KW-0808">Transferase</keyword>
<dbReference type="InterPro" id="IPR021721">
    <property type="entry name" value="Znf_CCCH-type_TRM13"/>
</dbReference>
<feature type="domain" description="CHHC U11-48K-type" evidence="14">
    <location>
        <begin position="63"/>
        <end position="90"/>
    </location>
</feature>
<evidence type="ECO:0000256" key="13">
    <source>
        <dbReference type="SAM" id="MobiDB-lite"/>
    </source>
</evidence>
<feature type="compositionally biased region" description="Low complexity" evidence="13">
    <location>
        <begin position="323"/>
        <end position="337"/>
    </location>
</feature>
<evidence type="ECO:0000256" key="12">
    <source>
        <dbReference type="RuleBase" id="RU367103"/>
    </source>
</evidence>
<comment type="catalytic activity">
    <reaction evidence="10 12">
        <text>cytidine(4) in tRNA(Gly)(GCC) + S-adenosyl-L-methionine = 2'-O-methylcytidine(4) in tRNA(Gly)(GCC) + S-adenosyl-L-homocysteine + H(+)</text>
        <dbReference type="Rhea" id="RHEA:43192"/>
        <dbReference type="Rhea" id="RHEA-COMP:10399"/>
        <dbReference type="Rhea" id="RHEA-COMP:10400"/>
        <dbReference type="ChEBI" id="CHEBI:15378"/>
        <dbReference type="ChEBI" id="CHEBI:57856"/>
        <dbReference type="ChEBI" id="CHEBI:59789"/>
        <dbReference type="ChEBI" id="CHEBI:74495"/>
        <dbReference type="ChEBI" id="CHEBI:82748"/>
        <dbReference type="EC" id="2.1.1.225"/>
    </reaction>
</comment>
<keyword evidence="8 12" id="KW-0862">Zinc</keyword>
<proteinExistence type="inferred from homology"/>
<dbReference type="Proteomes" id="UP001318040">
    <property type="component" value="Chromosome 35"/>
</dbReference>
<comment type="catalytic activity">
    <reaction evidence="11 12">
        <text>adenosine(4) in tRNA(His) + S-adenosyl-L-methionine = 2'-O-methyladenosine(4) in tRNA(His) + S-adenosyl-L-homocysteine + H(+)</text>
        <dbReference type="Rhea" id="RHEA:43196"/>
        <dbReference type="Rhea" id="RHEA-COMP:10401"/>
        <dbReference type="Rhea" id="RHEA-COMP:10402"/>
        <dbReference type="ChEBI" id="CHEBI:15378"/>
        <dbReference type="ChEBI" id="CHEBI:57856"/>
        <dbReference type="ChEBI" id="CHEBI:59789"/>
        <dbReference type="ChEBI" id="CHEBI:74411"/>
        <dbReference type="ChEBI" id="CHEBI:74477"/>
        <dbReference type="EC" id="2.1.1.225"/>
    </reaction>
</comment>
<evidence type="ECO:0000256" key="6">
    <source>
        <dbReference type="ARBA" id="ARBA00022723"/>
    </source>
</evidence>
<evidence type="ECO:0000256" key="1">
    <source>
        <dbReference type="ARBA" id="ARBA00005265"/>
    </source>
</evidence>
<evidence type="ECO:0000256" key="2">
    <source>
        <dbReference type="ARBA" id="ARBA00022603"/>
    </source>
</evidence>
<dbReference type="Pfam" id="PF05253">
    <property type="entry name" value="zf-U11-48K"/>
    <property type="match status" value="1"/>
</dbReference>
<dbReference type="PROSITE" id="PS51800">
    <property type="entry name" value="ZF_CHHC_U11_48K"/>
    <property type="match status" value="1"/>
</dbReference>
<name>A0AAJ7TPI6_PETMA</name>
<evidence type="ECO:0000256" key="7">
    <source>
        <dbReference type="ARBA" id="ARBA00022771"/>
    </source>
</evidence>
<dbReference type="GO" id="GO:0106050">
    <property type="term" value="F:tRNA 2'-O-methyltransferase activity"/>
    <property type="evidence" value="ECO:0007669"/>
    <property type="project" value="UniProtKB-UniRule"/>
</dbReference>
<keyword evidence="2 12" id="KW-0489">Methyltransferase</keyword>
<dbReference type="InterPro" id="IPR022776">
    <property type="entry name" value="TRM13/UPF0224_CHHC_Znf_dom"/>
</dbReference>
<organism evidence="15 16">
    <name type="scientific">Petromyzon marinus</name>
    <name type="common">Sea lamprey</name>
    <dbReference type="NCBI Taxonomy" id="7757"/>
    <lineage>
        <taxon>Eukaryota</taxon>
        <taxon>Metazoa</taxon>
        <taxon>Chordata</taxon>
        <taxon>Craniata</taxon>
        <taxon>Vertebrata</taxon>
        <taxon>Cyclostomata</taxon>
        <taxon>Hyperoartia</taxon>
        <taxon>Petromyzontiformes</taxon>
        <taxon>Petromyzontidae</taxon>
        <taxon>Petromyzon</taxon>
    </lineage>
</organism>
<keyword evidence="6 12" id="KW-0479">Metal-binding</keyword>
<dbReference type="AlphaFoldDB" id="A0AAJ7TPI6"/>
<comment type="function">
    <text evidence="12">tRNA methylase which 2'-O-methylates cytidine(4) in tRNA(Pro) and tRNA(Gly)(GCC), and adenosine(4) in tRNA(His).</text>
</comment>
<dbReference type="InterPro" id="IPR007871">
    <property type="entry name" value="Methyltransferase_TRM13"/>
</dbReference>
<dbReference type="PANTHER" id="PTHR12998:SF0">
    <property type="entry name" value="TRNA:M(4)X MODIFICATION ENZYME TRM13 HOMOLOG"/>
    <property type="match status" value="1"/>
</dbReference>
<evidence type="ECO:0000313" key="16">
    <source>
        <dbReference type="RefSeq" id="XP_032821773.1"/>
    </source>
</evidence>
<keyword evidence="7 12" id="KW-0863">Zinc-finger</keyword>
<feature type="region of interest" description="Disordered" evidence="13">
    <location>
        <begin position="487"/>
        <end position="511"/>
    </location>
</feature>
<dbReference type="CTD" id="54482"/>
<evidence type="ECO:0000256" key="4">
    <source>
        <dbReference type="ARBA" id="ARBA00022691"/>
    </source>
</evidence>
<feature type="region of interest" description="Disordered" evidence="13">
    <location>
        <begin position="386"/>
        <end position="405"/>
    </location>
</feature>
<accession>A0AAJ7TPI6</accession>
<evidence type="ECO:0000313" key="15">
    <source>
        <dbReference type="Proteomes" id="UP001318040"/>
    </source>
</evidence>
<keyword evidence="4 12" id="KW-0949">S-adenosyl-L-methionine</keyword>
<feature type="region of interest" description="Disordered" evidence="13">
    <location>
        <begin position="292"/>
        <end position="343"/>
    </location>
</feature>
<comment type="catalytic activity">
    <reaction evidence="9 12">
        <text>cytidine(4) in tRNA(Pro) + S-adenosyl-L-methionine = 2'-O-methylcytidine(4) in tRNA(Pro) + S-adenosyl-L-homocysteine + H(+)</text>
        <dbReference type="Rhea" id="RHEA:32767"/>
        <dbReference type="Rhea" id="RHEA-COMP:10397"/>
        <dbReference type="Rhea" id="RHEA-COMP:10398"/>
        <dbReference type="ChEBI" id="CHEBI:15378"/>
        <dbReference type="ChEBI" id="CHEBI:57856"/>
        <dbReference type="ChEBI" id="CHEBI:59789"/>
        <dbReference type="ChEBI" id="CHEBI:74495"/>
        <dbReference type="ChEBI" id="CHEBI:82748"/>
        <dbReference type="EC" id="2.1.1.225"/>
    </reaction>
</comment>
<keyword evidence="5 12" id="KW-0819">tRNA processing</keyword>
<evidence type="ECO:0000256" key="11">
    <source>
        <dbReference type="ARBA" id="ARBA00049393"/>
    </source>
</evidence>
<feature type="compositionally biased region" description="Basic and acidic residues" evidence="13">
    <location>
        <begin position="386"/>
        <end position="403"/>
    </location>
</feature>
<evidence type="ECO:0000259" key="14">
    <source>
        <dbReference type="PROSITE" id="PS51800"/>
    </source>
</evidence>
<sequence length="511" mass="55777">MEVVAAAGGGDAGIQSPAPGCCAFFVARKRRYCKMSVAAGRALCGEHAACSGTGAPVANERRRIVCPLDSKHTVYEDVLEKHLKKCNAREKSKPAYYVRDINCGENDDLPSKEQVALSSLSAEEMSALISKVQGVFQGAEAVLELRVLSHPALQQELTDPSNGKSALKHLQQQASIVGHLSSLGLLGADRCYVEFGAGRGKLSHWVRRALPGATRGVSFLLVERCSTRFKVDGKHQEGDVDFRRLLIDIQHLHLGNKASLFRCHSFRIRGRLWWPSESICVERQQTWPCAASWRPFRGTAPGPQRQDSPPVGRRPPARPPARPARAPRWASPSRCAATTAAAGRPTSGRSIFALRAWAQRSLTSSRGCPAGPPVAGGDRRTKCRTTEMKTPQEKRGRADKEEWSGMQRRRWRPLIMLHLVRQKIKSATAGAVQSGSSWAGCASACWTRAECATCASGASRPGCSAMWRPAPPWRTCSSLLALPPPPEATGPYRLESSADAWRQGRQENVPW</sequence>
<evidence type="ECO:0000256" key="8">
    <source>
        <dbReference type="ARBA" id="ARBA00022833"/>
    </source>
</evidence>
<evidence type="ECO:0000256" key="5">
    <source>
        <dbReference type="ARBA" id="ARBA00022694"/>
    </source>
</evidence>
<evidence type="ECO:0000256" key="3">
    <source>
        <dbReference type="ARBA" id="ARBA00022679"/>
    </source>
</evidence>
<reference evidence="16" key="1">
    <citation type="submission" date="2025-08" db="UniProtKB">
        <authorList>
            <consortium name="RefSeq"/>
        </authorList>
    </citation>
    <scope>IDENTIFICATION</scope>
    <source>
        <tissue evidence="16">Sperm</tissue>
    </source>
</reference>
<dbReference type="PANTHER" id="PTHR12998">
    <property type="entry name" value="TRNA:M(4)X MODIFICATION ENZYME TRM13 HOMOLOG"/>
    <property type="match status" value="1"/>
</dbReference>
<dbReference type="Pfam" id="PF11722">
    <property type="entry name" value="zf-TRM13_CCCH"/>
    <property type="match status" value="1"/>
</dbReference>
<dbReference type="RefSeq" id="XP_032821773.1">
    <property type="nucleotide sequence ID" value="XM_032965882.1"/>
</dbReference>
<dbReference type="GO" id="GO:0008270">
    <property type="term" value="F:zinc ion binding"/>
    <property type="evidence" value="ECO:0007669"/>
    <property type="project" value="UniProtKB-KW"/>
</dbReference>
<keyword evidence="15" id="KW-1185">Reference proteome</keyword>
<evidence type="ECO:0000256" key="10">
    <source>
        <dbReference type="ARBA" id="ARBA00048635"/>
    </source>
</evidence>
<dbReference type="KEGG" id="pmrn:116948791"/>
<dbReference type="GO" id="GO:0030488">
    <property type="term" value="P:tRNA methylation"/>
    <property type="evidence" value="ECO:0007669"/>
    <property type="project" value="InterPro"/>
</dbReference>
<comment type="similarity">
    <text evidence="1 12">Belongs to the methyltransferase TRM13 family.</text>
</comment>
<dbReference type="InterPro" id="IPR039044">
    <property type="entry name" value="Trm13"/>
</dbReference>
<dbReference type="GeneID" id="116948791"/>
<evidence type="ECO:0000256" key="9">
    <source>
        <dbReference type="ARBA" id="ARBA00048165"/>
    </source>
</evidence>